<name>A0A2N5D4U7_9CAUL</name>
<accession>A0A2N5D4U7</accession>
<evidence type="ECO:0000313" key="3">
    <source>
        <dbReference type="Proteomes" id="UP000234483"/>
    </source>
</evidence>
<dbReference type="RefSeq" id="WP_101711205.1">
    <property type="nucleotide sequence ID" value="NZ_CP026100.1"/>
</dbReference>
<evidence type="ECO:0000313" key="1">
    <source>
        <dbReference type="EMBL" id="AYV47120.1"/>
    </source>
</evidence>
<dbReference type="AlphaFoldDB" id="A0A2N5D4U7"/>
<proteinExistence type="predicted"/>
<dbReference type="EMBL" id="CP026100">
    <property type="protein sequence ID" value="AYV47120.1"/>
    <property type="molecule type" value="Genomic_DNA"/>
</dbReference>
<evidence type="ECO:0000313" key="2">
    <source>
        <dbReference type="EMBL" id="PLR21095.1"/>
    </source>
</evidence>
<dbReference type="Proteomes" id="UP000281192">
    <property type="component" value="Chromosome"/>
</dbReference>
<gene>
    <name evidence="1" type="ORF">C1707_13085</name>
    <name evidence="2" type="ORF">CFHF_01175</name>
</gene>
<organism evidence="2 3">
    <name type="scientific">Caulobacter flavus</name>
    <dbReference type="NCBI Taxonomy" id="1679497"/>
    <lineage>
        <taxon>Bacteria</taxon>
        <taxon>Pseudomonadati</taxon>
        <taxon>Pseudomonadota</taxon>
        <taxon>Alphaproteobacteria</taxon>
        <taxon>Caulobacterales</taxon>
        <taxon>Caulobacteraceae</taxon>
        <taxon>Caulobacter</taxon>
    </lineage>
</organism>
<sequence>MFAIILAAAAIACPVEQARYVLRDAPAVTAAFFPVEGGPDWPQRVALKVDTGQGRYWFLPYDGGTSGITRVASTTDVQAPGWKPPHPDGGPRPLGDLEYLAADATWRLIEGAPGRGQPAPAHIFLSELDDRLRHPPGDQPRDSVPRQFFDLAACGAAKPHR</sequence>
<protein>
    <submittedName>
        <fullName evidence="2">Uncharacterized protein</fullName>
    </submittedName>
</protein>
<dbReference type="OrthoDB" id="7188970at2"/>
<dbReference type="Proteomes" id="UP000234483">
    <property type="component" value="Unassembled WGS sequence"/>
</dbReference>
<reference evidence="2 3" key="1">
    <citation type="submission" date="2017-12" db="EMBL/GenBank/DDBJ databases">
        <title>The genome sequence of Caulobacter flavus CGMCC1 15093.</title>
        <authorList>
            <person name="Gao J."/>
            <person name="Mao X."/>
            <person name="Sun J."/>
        </authorList>
    </citation>
    <scope>NUCLEOTIDE SEQUENCE [LARGE SCALE GENOMIC DNA]</scope>
    <source>
        <strain evidence="2 3">CGMCC1 15093</strain>
    </source>
</reference>
<dbReference type="EMBL" id="PJRQ01000003">
    <property type="protein sequence ID" value="PLR21095.1"/>
    <property type="molecule type" value="Genomic_DNA"/>
</dbReference>
<keyword evidence="4" id="KW-1185">Reference proteome</keyword>
<reference evidence="1 4" key="2">
    <citation type="submission" date="2018-01" db="EMBL/GenBank/DDBJ databases">
        <title>Complete genome sequence of Caulobacter flavus RHGG3.</title>
        <authorList>
            <person name="Yang E."/>
        </authorList>
    </citation>
    <scope>NUCLEOTIDE SEQUENCE [LARGE SCALE GENOMIC DNA]</scope>
    <source>
        <strain evidence="1 4">RHGG3</strain>
    </source>
</reference>
<dbReference type="KEGG" id="cfh:C1707_13085"/>
<evidence type="ECO:0000313" key="4">
    <source>
        <dbReference type="Proteomes" id="UP000281192"/>
    </source>
</evidence>